<dbReference type="EMBL" id="JANPWZ010001244">
    <property type="protein sequence ID" value="KAJ3567390.1"/>
    <property type="molecule type" value="Genomic_DNA"/>
</dbReference>
<organism evidence="2 3">
    <name type="scientific">Xylaria arbuscula</name>
    <dbReference type="NCBI Taxonomy" id="114810"/>
    <lineage>
        <taxon>Eukaryota</taxon>
        <taxon>Fungi</taxon>
        <taxon>Dikarya</taxon>
        <taxon>Ascomycota</taxon>
        <taxon>Pezizomycotina</taxon>
        <taxon>Sordariomycetes</taxon>
        <taxon>Xylariomycetidae</taxon>
        <taxon>Xylariales</taxon>
        <taxon>Xylariaceae</taxon>
        <taxon>Xylaria</taxon>
    </lineage>
</organism>
<evidence type="ECO:0008006" key="4">
    <source>
        <dbReference type="Google" id="ProtNLM"/>
    </source>
</evidence>
<feature type="transmembrane region" description="Helical" evidence="1">
    <location>
        <begin position="180"/>
        <end position="203"/>
    </location>
</feature>
<dbReference type="AlphaFoldDB" id="A0A9W8TL29"/>
<keyword evidence="3" id="KW-1185">Reference proteome</keyword>
<protein>
    <recommendedName>
        <fullName evidence="4">Metaxin glutathione S-transferase domain-containing protein</fullName>
    </recommendedName>
</protein>
<accession>A0A9W8TL29</accession>
<proteinExistence type="predicted"/>
<reference evidence="2" key="1">
    <citation type="submission" date="2022-07" db="EMBL/GenBank/DDBJ databases">
        <title>Genome Sequence of Xylaria arbuscula.</title>
        <authorList>
            <person name="Buettner E."/>
        </authorList>
    </citation>
    <scope>NUCLEOTIDE SEQUENCE</scope>
    <source>
        <strain evidence="2">VT107</strain>
    </source>
</reference>
<dbReference type="VEuPathDB" id="FungiDB:F4678DRAFT_420159"/>
<evidence type="ECO:0000313" key="2">
    <source>
        <dbReference type="EMBL" id="KAJ3567390.1"/>
    </source>
</evidence>
<keyword evidence="1" id="KW-0812">Transmembrane</keyword>
<sequence>MGYIAAEAEADEAASQGAAETTSTGFLRLRQRLGPRKSLQPEQTAAIRFQQLADDFFTTLDDLRGSGSYLLGTSSPSSLDFLTYGYLQLMQVQTPFPILARSLAANSSPSMQFLQTMKSQSQDYVLPRKEPEPLGLPRTMFVFADGAIESIAGAGESWRRWRRGGIKTDEGEQTQGSTQALVAVGGVVVGLAAAGAAVILRGISPFGAATHRFEAPKEEKGLHRFGEIGAMLDVLPIFDQPPTPSSSIHATM</sequence>
<evidence type="ECO:0000256" key="1">
    <source>
        <dbReference type="SAM" id="Phobius"/>
    </source>
</evidence>
<keyword evidence="1" id="KW-0472">Membrane</keyword>
<name>A0A9W8TL29_9PEZI</name>
<evidence type="ECO:0000313" key="3">
    <source>
        <dbReference type="Proteomes" id="UP001148614"/>
    </source>
</evidence>
<comment type="caution">
    <text evidence="2">The sequence shown here is derived from an EMBL/GenBank/DDBJ whole genome shotgun (WGS) entry which is preliminary data.</text>
</comment>
<dbReference type="Proteomes" id="UP001148614">
    <property type="component" value="Unassembled WGS sequence"/>
</dbReference>
<keyword evidence="1" id="KW-1133">Transmembrane helix</keyword>
<gene>
    <name evidence="2" type="ORF">NPX13_g6781</name>
</gene>